<organism evidence="2 3">
    <name type="scientific">Eumeta variegata</name>
    <name type="common">Bagworm moth</name>
    <name type="synonym">Eumeta japonica</name>
    <dbReference type="NCBI Taxonomy" id="151549"/>
    <lineage>
        <taxon>Eukaryota</taxon>
        <taxon>Metazoa</taxon>
        <taxon>Ecdysozoa</taxon>
        <taxon>Arthropoda</taxon>
        <taxon>Hexapoda</taxon>
        <taxon>Insecta</taxon>
        <taxon>Pterygota</taxon>
        <taxon>Neoptera</taxon>
        <taxon>Endopterygota</taxon>
        <taxon>Lepidoptera</taxon>
        <taxon>Glossata</taxon>
        <taxon>Ditrysia</taxon>
        <taxon>Tineoidea</taxon>
        <taxon>Psychidae</taxon>
        <taxon>Oiketicinae</taxon>
        <taxon>Eumeta</taxon>
    </lineage>
</organism>
<dbReference type="STRING" id="151549.A0A4C1X998"/>
<evidence type="ECO:0000313" key="3">
    <source>
        <dbReference type="Proteomes" id="UP000299102"/>
    </source>
</evidence>
<dbReference type="InterPro" id="IPR006631">
    <property type="entry name" value="DM4_12"/>
</dbReference>
<reference evidence="2 3" key="1">
    <citation type="journal article" date="2019" name="Commun. Biol.">
        <title>The bagworm genome reveals a unique fibroin gene that provides high tensile strength.</title>
        <authorList>
            <person name="Kono N."/>
            <person name="Nakamura H."/>
            <person name="Ohtoshi R."/>
            <person name="Tomita M."/>
            <person name="Numata K."/>
            <person name="Arakawa K."/>
        </authorList>
    </citation>
    <scope>NUCLEOTIDE SEQUENCE [LARGE SCALE GENOMIC DNA]</scope>
</reference>
<feature type="region of interest" description="Disordered" evidence="1">
    <location>
        <begin position="158"/>
        <end position="189"/>
    </location>
</feature>
<evidence type="ECO:0000313" key="2">
    <source>
        <dbReference type="EMBL" id="GBP60346.1"/>
    </source>
</evidence>
<protein>
    <submittedName>
        <fullName evidence="2">Uncharacterized protein</fullName>
    </submittedName>
</protein>
<dbReference type="Pfam" id="PF07841">
    <property type="entry name" value="DM4_12"/>
    <property type="match status" value="1"/>
</dbReference>
<dbReference type="PANTHER" id="PTHR21398:SF21">
    <property type="entry name" value="AGAP004005-PA"/>
    <property type="match status" value="1"/>
</dbReference>
<keyword evidence="3" id="KW-1185">Reference proteome</keyword>
<dbReference type="EMBL" id="BGZK01000786">
    <property type="protein sequence ID" value="GBP60346.1"/>
    <property type="molecule type" value="Genomic_DNA"/>
</dbReference>
<name>A0A4C1X998_EUMVA</name>
<dbReference type="SMART" id="SM00718">
    <property type="entry name" value="DM4_12"/>
    <property type="match status" value="1"/>
</dbReference>
<dbReference type="PANTHER" id="PTHR21398">
    <property type="entry name" value="AGAP007094-PA"/>
    <property type="match status" value="1"/>
</dbReference>
<gene>
    <name evidence="2" type="ORF">EVAR_91381_1</name>
</gene>
<accession>A0A4C1X998</accession>
<dbReference type="AlphaFoldDB" id="A0A4C1X998"/>
<dbReference type="OrthoDB" id="8186940at2759"/>
<dbReference type="Proteomes" id="UP000299102">
    <property type="component" value="Unassembled WGS sequence"/>
</dbReference>
<proteinExistence type="predicted"/>
<sequence length="504" mass="56786">MRLGSYPGARVMRGSVRRCERFVAIRPFDVTCVRVELWPRDSVKAAEAPQEKIITSKTTPVELYKYAHNYANNRKPHQIGSIFQANQFIGMQAPRHPPACPFIEPLPVYAACTLINCPVAPAPVDIHIFHGSYTLTFLEELGRAVRPKSLRKHNGSLAVTASSRQPNARALRERSPFTRRRPPPPPPRATMSRILIICALISAALIAENSGANRRRKRYLVYPDGGPARAQFIIGLGIPVDLKEQSVTVGTVIKFQYDLPTNSTEYTSRIYGFADTVSRGIEDVPNGMEDDDNSVLAEDENLISGNNSTESLEEDFIEENNTLVDLEFDHNQKDDRKKRALVYSEGGSINTNDIVSPISLNQAIRQQEIIEDETREEEMTPQRANRWDFYKMLEHMVERYGYSGRPCLLRTVCEAAEVPFTHENGLLGEIGHILFTPSTTADAVSHHSDNEYHAAERLGRQPDTDCERLFPSAKTPSSTRSRRSVWIPYINLDFSRALLPMSDY</sequence>
<evidence type="ECO:0000256" key="1">
    <source>
        <dbReference type="SAM" id="MobiDB-lite"/>
    </source>
</evidence>
<comment type="caution">
    <text evidence="2">The sequence shown here is derived from an EMBL/GenBank/DDBJ whole genome shotgun (WGS) entry which is preliminary data.</text>
</comment>